<protein>
    <submittedName>
        <fullName evidence="1">Uncharacterized protein</fullName>
    </submittedName>
</protein>
<reference evidence="1 2" key="1">
    <citation type="journal article" date="2014" name="Genome Biol. Evol.">
        <title>The secreted proteins of Achlya hypogyna and Thraustotheca clavata identify the ancestral oomycete secretome and reveal gene acquisitions by horizontal gene transfer.</title>
        <authorList>
            <person name="Misner I."/>
            <person name="Blouin N."/>
            <person name="Leonard G."/>
            <person name="Richards T.A."/>
            <person name="Lane C.E."/>
        </authorList>
    </citation>
    <scope>NUCLEOTIDE SEQUENCE [LARGE SCALE GENOMIC DNA]</scope>
    <source>
        <strain evidence="1 2">ATCC 34112</strain>
    </source>
</reference>
<evidence type="ECO:0000313" key="2">
    <source>
        <dbReference type="Proteomes" id="UP000243217"/>
    </source>
</evidence>
<comment type="caution">
    <text evidence="1">The sequence shown here is derived from an EMBL/GenBank/DDBJ whole genome shotgun (WGS) entry which is preliminary data.</text>
</comment>
<organism evidence="1 2">
    <name type="scientific">Thraustotheca clavata</name>
    <dbReference type="NCBI Taxonomy" id="74557"/>
    <lineage>
        <taxon>Eukaryota</taxon>
        <taxon>Sar</taxon>
        <taxon>Stramenopiles</taxon>
        <taxon>Oomycota</taxon>
        <taxon>Saprolegniomycetes</taxon>
        <taxon>Saprolegniales</taxon>
        <taxon>Achlyaceae</taxon>
        <taxon>Thraustotheca</taxon>
    </lineage>
</organism>
<dbReference type="Proteomes" id="UP000243217">
    <property type="component" value="Unassembled WGS sequence"/>
</dbReference>
<keyword evidence="2" id="KW-1185">Reference proteome</keyword>
<name>A0A1V9ZZ24_9STRA</name>
<dbReference type="OrthoDB" id="68943at2759"/>
<proteinExistence type="predicted"/>
<evidence type="ECO:0000313" key="1">
    <source>
        <dbReference type="EMBL" id="OQS03275.1"/>
    </source>
</evidence>
<gene>
    <name evidence="1" type="ORF">THRCLA_04428</name>
</gene>
<dbReference type="AlphaFoldDB" id="A0A1V9ZZ24"/>
<dbReference type="EMBL" id="JNBS01000943">
    <property type="protein sequence ID" value="OQS03275.1"/>
    <property type="molecule type" value="Genomic_DNA"/>
</dbReference>
<accession>A0A1V9ZZ24</accession>
<sequence>MTSGVVSCSFHVSYCNHDTIFQPKYTRYQKAGKVKVLRCFPHCCPRHVYYRYCGAPIVVQTQFGAIESIENYISLLHIAPANLSEWALGDIIDPVDISALIKTQGSSWHVGCNKVGENNTLYSSFNQELTNGWTYSWVSSRSHVIRDCLHHAKGYIFEVLNKPKACWRLIAKVTSPGFTVETYRKHTKAEAIVAAEPVESPSPLLTLTPQSRVYFAANDGGESPRHVAKQTQIMANQLGILRLFLEQTNAIDSNMEWQQALLQHLIPSYRFKDGISVSIFQEQPEEKASIGAIYRLALEWLVHLFHPQNMQQYEAVILSHRECIYDKPELTKAYNDCIHLIHSISEEFLIQKGLTTAHLAKMIVQRIPSLEQQLQTRLDTEGYYGYHLMVAHFREVALSSNSQLSVLPNSPSMIYKGIWILNTNKSSLNVPNLSSLILSRWATWLYCFQISLSNHQLYIQSQWKMYPSQPSYFILDKKPRVLRLFPNGESTMAGGDRTIEGDYLGWVESNNQIHLMCYQYNLEFQIGLRIVFKISIQPNELSAKVVIHRLSIPMNQDMLYLTSSKRCHLWESALVDPAGSGNILYNSYEDNPSNNVEQ</sequence>